<dbReference type="SUPFAM" id="SSF82282">
    <property type="entry name" value="Homocysteine S-methyltransferase"/>
    <property type="match status" value="1"/>
</dbReference>
<keyword evidence="7 13" id="KW-0479">Metal-binding</keyword>
<gene>
    <name evidence="15" type="primary">TDEL0E00240</name>
    <name evidence="15" type="ORF">TDEL_0E00240</name>
</gene>
<dbReference type="AlphaFoldDB" id="G8ZUH3"/>
<evidence type="ECO:0000256" key="13">
    <source>
        <dbReference type="PROSITE-ProRule" id="PRU00333"/>
    </source>
</evidence>
<dbReference type="KEGG" id="tdl:TDEL_0E00240"/>
<protein>
    <recommendedName>
        <fullName evidence="10">homocysteine S-methyltransferase</fullName>
        <ecNumber evidence="10">2.1.1.10</ecNumber>
    </recommendedName>
</protein>
<evidence type="ECO:0000256" key="3">
    <source>
        <dbReference type="ARBA" id="ARBA00022603"/>
    </source>
</evidence>
<dbReference type="GO" id="GO:0046872">
    <property type="term" value="F:metal ion binding"/>
    <property type="evidence" value="ECO:0007669"/>
    <property type="project" value="UniProtKB-KW"/>
</dbReference>
<dbReference type="GO" id="GO:0009086">
    <property type="term" value="P:methionine biosynthetic process"/>
    <property type="evidence" value="ECO:0007669"/>
    <property type="project" value="UniProtKB-KW"/>
</dbReference>
<evidence type="ECO:0000256" key="4">
    <source>
        <dbReference type="ARBA" id="ARBA00022605"/>
    </source>
</evidence>
<evidence type="ECO:0000256" key="6">
    <source>
        <dbReference type="ARBA" id="ARBA00022691"/>
    </source>
</evidence>
<keyword evidence="4" id="KW-0028">Amino-acid biosynthesis</keyword>
<keyword evidence="8 13" id="KW-0862">Zinc</keyword>
<dbReference type="EMBL" id="HE616746">
    <property type="protein sequence ID" value="CCE92267.1"/>
    <property type="molecule type" value="Genomic_DNA"/>
</dbReference>
<evidence type="ECO:0000313" key="15">
    <source>
        <dbReference type="EMBL" id="CCE92267.1"/>
    </source>
</evidence>
<evidence type="ECO:0000256" key="12">
    <source>
        <dbReference type="ARBA" id="ARBA00053380"/>
    </source>
</evidence>
<sequence length="328" mass="37014">MGRVPLRKVLTDSRKILVLDGGQGTEMENRGIEVANPVWSSIPFVSESFWTDEWSKERKIVEEIYKDFMSSGSDMLMTVTYQASFKAIAENTELQTLSEYNSLLDRIVAFSRRCIGDERYLVGSVGPWAAYNASEYTGDYGLHADSIDYYGYYKPQLDNFNKQEEIDMIGIETVPNFHELKAILSWDEKKIAKPFYVSLTTHDSGVLRDGTAMEDIAQYIKCLGNNLNPNFMLLGINCVSFNDSRDILELLHNALPEMLLLAYPNSGEVYEPKKKIWLANKCKTTSWDSVVKSFINSGARIIGGCCRTSPQDIADVSIAVKKYSMTAE</sequence>
<keyword evidence="9" id="KW-0486">Methionine biosynthesis</keyword>
<proteinExistence type="predicted"/>
<reference evidence="15 16" key="1">
    <citation type="journal article" date="2011" name="Proc. Natl. Acad. Sci. U.S.A.">
        <title>Evolutionary erosion of yeast sex chromosomes by mating-type switching accidents.</title>
        <authorList>
            <person name="Gordon J.L."/>
            <person name="Armisen D."/>
            <person name="Proux-Wera E."/>
            <person name="Oheigeartaigh S.S."/>
            <person name="Byrne K.P."/>
            <person name="Wolfe K.H."/>
        </authorList>
    </citation>
    <scope>NUCLEOTIDE SEQUENCE [LARGE SCALE GENOMIC DNA]</scope>
    <source>
        <strain evidence="16">ATCC 10662 / CBS 1146 / NBRC 0425 / NCYC 2629 / NRRL Y-866</strain>
    </source>
</reference>
<dbReference type="STRING" id="1076872.G8ZUH3"/>
<dbReference type="PANTHER" id="PTHR11103:SF10">
    <property type="entry name" value="HOMOCYSTEINE S-METHYLTRANSFERASE 1-RELATED"/>
    <property type="match status" value="1"/>
</dbReference>
<dbReference type="Pfam" id="PF02574">
    <property type="entry name" value="S-methyl_trans"/>
    <property type="match status" value="1"/>
</dbReference>
<name>G8ZUH3_TORDE</name>
<evidence type="ECO:0000256" key="7">
    <source>
        <dbReference type="ARBA" id="ARBA00022723"/>
    </source>
</evidence>
<dbReference type="FunFam" id="3.20.20.330:FF:000005">
    <property type="entry name" value="AdoMet-homocysteine methyltransferase"/>
    <property type="match status" value="1"/>
</dbReference>
<evidence type="ECO:0000256" key="9">
    <source>
        <dbReference type="ARBA" id="ARBA00023167"/>
    </source>
</evidence>
<dbReference type="eggNOG" id="KOG1579">
    <property type="taxonomic scope" value="Eukaryota"/>
</dbReference>
<dbReference type="GO" id="GO:0032259">
    <property type="term" value="P:methylation"/>
    <property type="evidence" value="ECO:0007669"/>
    <property type="project" value="UniProtKB-KW"/>
</dbReference>
<dbReference type="InParanoid" id="G8ZUH3"/>
<dbReference type="PANTHER" id="PTHR11103">
    <property type="entry name" value="SLR1189 PROTEIN"/>
    <property type="match status" value="1"/>
</dbReference>
<dbReference type="RefSeq" id="XP_003681478.1">
    <property type="nucleotide sequence ID" value="XM_003681430.1"/>
</dbReference>
<evidence type="ECO:0000313" key="16">
    <source>
        <dbReference type="Proteomes" id="UP000005627"/>
    </source>
</evidence>
<evidence type="ECO:0000256" key="11">
    <source>
        <dbReference type="ARBA" id="ARBA00052655"/>
    </source>
</evidence>
<organism evidence="15 16">
    <name type="scientific">Torulaspora delbrueckii</name>
    <name type="common">Yeast</name>
    <name type="synonym">Candida colliculosa</name>
    <dbReference type="NCBI Taxonomy" id="4950"/>
    <lineage>
        <taxon>Eukaryota</taxon>
        <taxon>Fungi</taxon>
        <taxon>Dikarya</taxon>
        <taxon>Ascomycota</taxon>
        <taxon>Saccharomycotina</taxon>
        <taxon>Saccharomycetes</taxon>
        <taxon>Saccharomycetales</taxon>
        <taxon>Saccharomycetaceae</taxon>
        <taxon>Torulaspora</taxon>
    </lineage>
</organism>
<dbReference type="GO" id="GO:0008898">
    <property type="term" value="F:S-adenosylmethionine-homocysteine S-methyltransferase activity"/>
    <property type="evidence" value="ECO:0007669"/>
    <property type="project" value="UniProtKB-ARBA"/>
</dbReference>
<dbReference type="EC" id="2.1.1.10" evidence="10"/>
<feature type="domain" description="Hcy-binding" evidence="14">
    <location>
        <begin position="5"/>
        <end position="320"/>
    </location>
</feature>
<dbReference type="InterPro" id="IPR036589">
    <property type="entry name" value="HCY_dom_sf"/>
</dbReference>
<comment type="function">
    <text evidence="12">Homocysteine S-methyltransferase involved in the conversion of S-adenosylmethionine (AdoMet) to methionine to control the methionine/AdoMet ratio. Also converts S-methylmethionine (SMM) to methionine.</text>
</comment>
<dbReference type="PROSITE" id="PS50970">
    <property type="entry name" value="HCY"/>
    <property type="match status" value="1"/>
</dbReference>
<feature type="binding site" evidence="13">
    <location>
        <position position="305"/>
    </location>
    <ligand>
        <name>Zn(2+)</name>
        <dbReference type="ChEBI" id="CHEBI:29105"/>
    </ligand>
</feature>
<dbReference type="GO" id="GO:0005737">
    <property type="term" value="C:cytoplasm"/>
    <property type="evidence" value="ECO:0007669"/>
    <property type="project" value="UniProtKB-SubCell"/>
</dbReference>
<comment type="cofactor">
    <cofactor evidence="13">
        <name>Zn(2+)</name>
        <dbReference type="ChEBI" id="CHEBI:29105"/>
    </cofactor>
</comment>
<dbReference type="InterPro" id="IPR003726">
    <property type="entry name" value="HCY_dom"/>
</dbReference>
<dbReference type="OrthoDB" id="261426at2759"/>
<accession>G8ZUH3</accession>
<keyword evidence="16" id="KW-1185">Reference proteome</keyword>
<evidence type="ECO:0000256" key="8">
    <source>
        <dbReference type="ARBA" id="ARBA00022833"/>
    </source>
</evidence>
<keyword evidence="3 13" id="KW-0489">Methyltransferase</keyword>
<dbReference type="Gene3D" id="3.20.20.330">
    <property type="entry name" value="Homocysteine-binding-like domain"/>
    <property type="match status" value="1"/>
</dbReference>
<dbReference type="Proteomes" id="UP000005627">
    <property type="component" value="Chromosome 5"/>
</dbReference>
<feature type="binding site" evidence="13">
    <location>
        <position position="238"/>
    </location>
    <ligand>
        <name>Zn(2+)</name>
        <dbReference type="ChEBI" id="CHEBI:29105"/>
    </ligand>
</feature>
<evidence type="ECO:0000256" key="10">
    <source>
        <dbReference type="ARBA" id="ARBA00039035"/>
    </source>
</evidence>
<dbReference type="HOGENOM" id="CLU_004914_3_2_1"/>
<keyword evidence="6" id="KW-0949">S-adenosyl-L-methionine</keyword>
<evidence type="ECO:0000256" key="1">
    <source>
        <dbReference type="ARBA" id="ARBA00004496"/>
    </source>
</evidence>
<keyword evidence="2" id="KW-0963">Cytoplasm</keyword>
<keyword evidence="5 13" id="KW-0808">Transferase</keyword>
<evidence type="ECO:0000259" key="14">
    <source>
        <dbReference type="PROSITE" id="PS50970"/>
    </source>
</evidence>
<comment type="subcellular location">
    <subcellularLocation>
        <location evidence="1">Cytoplasm</location>
    </subcellularLocation>
</comment>
<dbReference type="GeneID" id="11503660"/>
<feature type="binding site" evidence="13">
    <location>
        <position position="306"/>
    </location>
    <ligand>
        <name>Zn(2+)</name>
        <dbReference type="ChEBI" id="CHEBI:29105"/>
    </ligand>
</feature>
<evidence type="ECO:0000256" key="2">
    <source>
        <dbReference type="ARBA" id="ARBA00022490"/>
    </source>
</evidence>
<comment type="catalytic activity">
    <reaction evidence="11">
        <text>S-methyl-L-methionine + L-homocysteine = 2 L-methionine + H(+)</text>
        <dbReference type="Rhea" id="RHEA:26337"/>
        <dbReference type="ChEBI" id="CHEBI:15378"/>
        <dbReference type="ChEBI" id="CHEBI:57844"/>
        <dbReference type="ChEBI" id="CHEBI:58199"/>
        <dbReference type="ChEBI" id="CHEBI:58252"/>
        <dbReference type="EC" id="2.1.1.10"/>
    </reaction>
</comment>
<evidence type="ECO:0000256" key="5">
    <source>
        <dbReference type="ARBA" id="ARBA00022679"/>
    </source>
</evidence>